<dbReference type="AlphaFoldDB" id="A0AAX4KWJ5"/>
<reference evidence="2 3" key="1">
    <citation type="submission" date="2024-02" db="EMBL/GenBank/DDBJ databases">
        <title>STSV induces naive adaptation in Sulfolobus.</title>
        <authorList>
            <person name="Xiang X."/>
            <person name="Song M."/>
        </authorList>
    </citation>
    <scope>NUCLEOTIDE SEQUENCE [LARGE SCALE GENOMIC DNA]</scope>
    <source>
        <strain evidence="2 3">RT2</strain>
    </source>
</reference>
<dbReference type="InterPro" id="IPR001279">
    <property type="entry name" value="Metallo-B-lactamas"/>
</dbReference>
<dbReference type="InterPro" id="IPR050855">
    <property type="entry name" value="NDM-1-like"/>
</dbReference>
<dbReference type="PANTHER" id="PTHR42951">
    <property type="entry name" value="METALLO-BETA-LACTAMASE DOMAIN-CONTAINING"/>
    <property type="match status" value="1"/>
</dbReference>
<evidence type="ECO:0000313" key="2">
    <source>
        <dbReference type="EMBL" id="WWQ59279.1"/>
    </source>
</evidence>
<feature type="domain" description="Metallo-beta-lactamase" evidence="1">
    <location>
        <begin position="19"/>
        <end position="208"/>
    </location>
</feature>
<name>A0AAX4KWJ5_9CREN</name>
<accession>A0AAX4KWJ5</accession>
<keyword evidence="3" id="KW-1185">Reference proteome</keyword>
<dbReference type="RefSeq" id="WP_338598327.1">
    <property type="nucleotide sequence ID" value="NZ_CP146016.1"/>
</dbReference>
<dbReference type="Proteomes" id="UP001432202">
    <property type="component" value="Chromosome"/>
</dbReference>
<dbReference type="SMART" id="SM00849">
    <property type="entry name" value="Lactamase_B"/>
    <property type="match status" value="1"/>
</dbReference>
<evidence type="ECO:0000259" key="1">
    <source>
        <dbReference type="SMART" id="SM00849"/>
    </source>
</evidence>
<dbReference type="InterPro" id="IPR037482">
    <property type="entry name" value="ST1585_MBL-fold"/>
</dbReference>
<dbReference type="GeneID" id="89336526"/>
<gene>
    <name evidence="2" type="ORF">V6M85_07120</name>
</gene>
<proteinExistence type="predicted"/>
<dbReference type="CDD" id="cd07726">
    <property type="entry name" value="ST1585-like_MBL-fold"/>
    <property type="match status" value="1"/>
</dbReference>
<evidence type="ECO:0000313" key="3">
    <source>
        <dbReference type="Proteomes" id="UP001432202"/>
    </source>
</evidence>
<organism evidence="2 3">
    <name type="scientific">Sulfolobus tengchongensis</name>
    <dbReference type="NCBI Taxonomy" id="207809"/>
    <lineage>
        <taxon>Archaea</taxon>
        <taxon>Thermoproteota</taxon>
        <taxon>Thermoprotei</taxon>
        <taxon>Sulfolobales</taxon>
        <taxon>Sulfolobaceae</taxon>
        <taxon>Sulfolobus</taxon>
    </lineage>
</organism>
<dbReference type="EMBL" id="CP146016">
    <property type="protein sequence ID" value="WWQ59279.1"/>
    <property type="molecule type" value="Genomic_DNA"/>
</dbReference>
<dbReference type="InterPro" id="IPR036866">
    <property type="entry name" value="RibonucZ/Hydroxyglut_hydro"/>
</dbReference>
<dbReference type="Pfam" id="PF00753">
    <property type="entry name" value="Lactamase_B"/>
    <property type="match status" value="1"/>
</dbReference>
<protein>
    <submittedName>
        <fullName evidence="2">MBL fold metallo-hydrolase</fullName>
    </submittedName>
</protein>
<dbReference type="PANTHER" id="PTHR42951:SF4">
    <property type="entry name" value="ACYL-COENZYME A THIOESTERASE MBLAC2"/>
    <property type="match status" value="1"/>
</dbReference>
<sequence>MPCRGLHAVPAGPYEFPELTTIYVVCGEKLNVMIDAGVSNSVMDSSFLDKLDLVILTHIHIDHIGLLPEILETYKNVKVMVKSGFKKYLTSDDGVKRLNRSSEEVLGDLYYIYGEFKKIDPDRVVEVNGGETIDLGDGKTLKVIYTPGHAKHHLSVMVDDILFTGDSGGAYFNGVVIPTTPPPLDYENYINSLKLQISLKPKVVGLGHGGLVTPNVLEQHLEQMIERRTIDVNELDIGGIGGEILRKQLEVNLKGLMDALSK</sequence>
<dbReference type="Gene3D" id="3.60.15.10">
    <property type="entry name" value="Ribonuclease Z/Hydroxyacylglutathione hydrolase-like"/>
    <property type="match status" value="1"/>
</dbReference>
<dbReference type="SUPFAM" id="SSF56281">
    <property type="entry name" value="Metallo-hydrolase/oxidoreductase"/>
    <property type="match status" value="1"/>
</dbReference>